<name>A0A6A7BBW6_9PLEO</name>
<accession>A0A6A7BBW6</accession>
<evidence type="ECO:0000256" key="1">
    <source>
        <dbReference type="SAM" id="MobiDB-lite"/>
    </source>
</evidence>
<evidence type="ECO:0000313" key="3">
    <source>
        <dbReference type="Proteomes" id="UP000799423"/>
    </source>
</evidence>
<reference evidence="2" key="1">
    <citation type="submission" date="2020-01" db="EMBL/GenBank/DDBJ databases">
        <authorList>
            <consortium name="DOE Joint Genome Institute"/>
            <person name="Haridas S."/>
            <person name="Albert R."/>
            <person name="Binder M."/>
            <person name="Bloem J."/>
            <person name="Labutti K."/>
            <person name="Salamov A."/>
            <person name="Andreopoulos B."/>
            <person name="Baker S.E."/>
            <person name="Barry K."/>
            <person name="Bills G."/>
            <person name="Bluhm B.H."/>
            <person name="Cannon C."/>
            <person name="Castanera R."/>
            <person name="Culley D.E."/>
            <person name="Daum C."/>
            <person name="Ezra D."/>
            <person name="Gonzalez J.B."/>
            <person name="Henrissat B."/>
            <person name="Kuo A."/>
            <person name="Liang C."/>
            <person name="Lipzen A."/>
            <person name="Lutzoni F."/>
            <person name="Magnuson J."/>
            <person name="Mondo S."/>
            <person name="Nolan M."/>
            <person name="Ohm R."/>
            <person name="Pangilinan J."/>
            <person name="Park H.-J."/>
            <person name="Ramirez L."/>
            <person name="Alfaro M."/>
            <person name="Sun H."/>
            <person name="Tritt A."/>
            <person name="Yoshinaga Y."/>
            <person name="Zwiers L.-H."/>
            <person name="Turgeon B.G."/>
            <person name="Goodwin S.B."/>
            <person name="Spatafora J.W."/>
            <person name="Crous P.W."/>
            <person name="Grigoriev I.V."/>
        </authorList>
    </citation>
    <scope>NUCLEOTIDE SEQUENCE</scope>
    <source>
        <strain evidence="2">IPT5</strain>
    </source>
</reference>
<feature type="region of interest" description="Disordered" evidence="1">
    <location>
        <begin position="54"/>
        <end position="74"/>
    </location>
</feature>
<keyword evidence="3" id="KW-1185">Reference proteome</keyword>
<feature type="compositionally biased region" description="Polar residues" evidence="1">
    <location>
        <begin position="54"/>
        <end position="63"/>
    </location>
</feature>
<dbReference type="EMBL" id="MU006297">
    <property type="protein sequence ID" value="KAF2852762.1"/>
    <property type="molecule type" value="Genomic_DNA"/>
</dbReference>
<evidence type="ECO:0000313" key="2">
    <source>
        <dbReference type="EMBL" id="KAF2852762.1"/>
    </source>
</evidence>
<organism evidence="2 3">
    <name type="scientific">Plenodomus tracheiphilus IPT5</name>
    <dbReference type="NCBI Taxonomy" id="1408161"/>
    <lineage>
        <taxon>Eukaryota</taxon>
        <taxon>Fungi</taxon>
        <taxon>Dikarya</taxon>
        <taxon>Ascomycota</taxon>
        <taxon>Pezizomycotina</taxon>
        <taxon>Dothideomycetes</taxon>
        <taxon>Pleosporomycetidae</taxon>
        <taxon>Pleosporales</taxon>
        <taxon>Pleosporineae</taxon>
        <taxon>Leptosphaeriaceae</taxon>
        <taxon>Plenodomus</taxon>
    </lineage>
</organism>
<dbReference type="AlphaFoldDB" id="A0A6A7BBW6"/>
<dbReference type="Proteomes" id="UP000799423">
    <property type="component" value="Unassembled WGS sequence"/>
</dbReference>
<gene>
    <name evidence="2" type="ORF">T440DRAFT_17544</name>
</gene>
<proteinExistence type="predicted"/>
<protein>
    <submittedName>
        <fullName evidence="2">Uncharacterized protein</fullName>
    </submittedName>
</protein>
<sequence>MQFNCCCVAGWEFSSIITAAFFDVVMTAEHPNAQPPQVSMQNTPVVNQKTITTKPWPSHSPHTPYSKHHPIQLNSHSAPSSSKIHFWSEHPPVNANDIIFISHITHPHHQTFSAPAKPSPEIKCLIL</sequence>